<comment type="caution">
    <text evidence="1">The sequence shown here is derived from an EMBL/GenBank/DDBJ whole genome shotgun (WGS) entry which is preliminary data.</text>
</comment>
<dbReference type="EMBL" id="JAENGZ010001013">
    <property type="protein sequence ID" value="KAG6951454.1"/>
    <property type="molecule type" value="Genomic_DNA"/>
</dbReference>
<dbReference type="VEuPathDB" id="FungiDB:PC110_g6580"/>
<dbReference type="OrthoDB" id="126998at2759"/>
<evidence type="ECO:0000313" key="2">
    <source>
        <dbReference type="Proteomes" id="UP000688947"/>
    </source>
</evidence>
<protein>
    <submittedName>
        <fullName evidence="1">Uncharacterized protein</fullName>
    </submittedName>
</protein>
<reference evidence="1" key="1">
    <citation type="submission" date="2021-01" db="EMBL/GenBank/DDBJ databases">
        <title>Phytophthora aleatoria, a newly-described species from Pinus radiata is distinct from Phytophthora cactorum isolates based on comparative genomics.</title>
        <authorList>
            <person name="Mcdougal R."/>
            <person name="Panda P."/>
            <person name="Williams N."/>
            <person name="Studholme D.J."/>
        </authorList>
    </citation>
    <scope>NUCLEOTIDE SEQUENCE</scope>
    <source>
        <strain evidence="1">NZFS 3830</strain>
    </source>
</reference>
<organism evidence="1 2">
    <name type="scientific">Phytophthora cactorum</name>
    <dbReference type="NCBI Taxonomy" id="29920"/>
    <lineage>
        <taxon>Eukaryota</taxon>
        <taxon>Sar</taxon>
        <taxon>Stramenopiles</taxon>
        <taxon>Oomycota</taxon>
        <taxon>Peronosporomycetes</taxon>
        <taxon>Peronosporales</taxon>
        <taxon>Peronosporaceae</taxon>
        <taxon>Phytophthora</taxon>
    </lineage>
</organism>
<dbReference type="GO" id="GO:0043657">
    <property type="term" value="C:host cell"/>
    <property type="evidence" value="ECO:0007669"/>
    <property type="project" value="UniProtKB-SubCell"/>
</dbReference>
<gene>
    <name evidence="1" type="ORF">JG687_00013594</name>
</gene>
<sequence length="182" mass="20975">MQDLANTMQLYMSQATKCSHQLMNKVWLEALEAPTDVFTTLRLADNTLGEFYCPELIGWIRYSRDYKKEVRFSTKKTLNILMKAPHEEESDFGLLLLSLAKDNAIKKDTTMKDLIERLQSQLYKSWIDAKMMSDKLRTLIASPVTENWNRYSANRGDGVLKSVQTLFAKNKPVDALTRAMRA</sequence>
<accession>A0A8T1TYT5</accession>
<dbReference type="AlphaFoldDB" id="A0A8T1TYT5"/>
<dbReference type="Proteomes" id="UP000688947">
    <property type="component" value="Unassembled WGS sequence"/>
</dbReference>
<proteinExistence type="predicted"/>
<evidence type="ECO:0000313" key="1">
    <source>
        <dbReference type="EMBL" id="KAG6951454.1"/>
    </source>
</evidence>
<name>A0A8T1TYT5_9STRA</name>
<dbReference type="GO" id="GO:0005576">
    <property type="term" value="C:extracellular region"/>
    <property type="evidence" value="ECO:0007669"/>
    <property type="project" value="UniProtKB-SubCell"/>
</dbReference>